<dbReference type="RefSeq" id="WP_345070726.1">
    <property type="nucleotide sequence ID" value="NZ_BAABDJ010000002.1"/>
</dbReference>
<sequence length="146" mass="16068">MHIQSFRPAPALAAYVEQYCLWDDEATPETPVLHPVFPGLVNGLNVLYGDPFETVTFAGDEVLTTPGVEMIGIVTERRLYLRQTGRVGVLGVYFRPTGFFSLFGIPMSAVTDATLELDHVAGPFARELYQWVGEATTPAARPPGRR</sequence>
<protein>
    <recommendedName>
        <fullName evidence="1">DUF6597 domain-containing protein</fullName>
    </recommendedName>
</protein>
<feature type="domain" description="DUF6597" evidence="1">
    <location>
        <begin position="4"/>
        <end position="115"/>
    </location>
</feature>
<dbReference type="EMBL" id="BAABDJ010000002">
    <property type="protein sequence ID" value="GAA3997133.1"/>
    <property type="molecule type" value="Genomic_DNA"/>
</dbReference>
<evidence type="ECO:0000313" key="3">
    <source>
        <dbReference type="Proteomes" id="UP001500567"/>
    </source>
</evidence>
<dbReference type="Proteomes" id="UP001500567">
    <property type="component" value="Unassembled WGS sequence"/>
</dbReference>
<proteinExistence type="predicted"/>
<comment type="caution">
    <text evidence="2">The sequence shown here is derived from an EMBL/GenBank/DDBJ whole genome shotgun (WGS) entry which is preliminary data.</text>
</comment>
<dbReference type="InterPro" id="IPR046532">
    <property type="entry name" value="DUF6597"/>
</dbReference>
<gene>
    <name evidence="2" type="ORF">GCM10022408_04730</name>
</gene>
<reference evidence="3" key="1">
    <citation type="journal article" date="2019" name="Int. J. Syst. Evol. Microbiol.">
        <title>The Global Catalogue of Microorganisms (GCM) 10K type strain sequencing project: providing services to taxonomists for standard genome sequencing and annotation.</title>
        <authorList>
            <consortium name="The Broad Institute Genomics Platform"/>
            <consortium name="The Broad Institute Genome Sequencing Center for Infectious Disease"/>
            <person name="Wu L."/>
            <person name="Ma J."/>
        </authorList>
    </citation>
    <scope>NUCLEOTIDE SEQUENCE [LARGE SCALE GENOMIC DNA]</scope>
    <source>
        <strain evidence="3">JCM 17224</strain>
    </source>
</reference>
<keyword evidence="3" id="KW-1185">Reference proteome</keyword>
<dbReference type="Pfam" id="PF20240">
    <property type="entry name" value="DUF6597"/>
    <property type="match status" value="1"/>
</dbReference>
<evidence type="ECO:0000259" key="1">
    <source>
        <dbReference type="Pfam" id="PF20240"/>
    </source>
</evidence>
<evidence type="ECO:0000313" key="2">
    <source>
        <dbReference type="EMBL" id="GAA3997133.1"/>
    </source>
</evidence>
<name>A0ABP7RGE3_9BACT</name>
<accession>A0ABP7RGE3</accession>
<organism evidence="2 3">
    <name type="scientific">Hymenobacter fastidiosus</name>
    <dbReference type="NCBI Taxonomy" id="486264"/>
    <lineage>
        <taxon>Bacteria</taxon>
        <taxon>Pseudomonadati</taxon>
        <taxon>Bacteroidota</taxon>
        <taxon>Cytophagia</taxon>
        <taxon>Cytophagales</taxon>
        <taxon>Hymenobacteraceae</taxon>
        <taxon>Hymenobacter</taxon>
    </lineage>
</organism>